<organism evidence="2 3">
    <name type="scientific">Enterococcus eurekensis</name>
    <dbReference type="NCBI Taxonomy" id="1159753"/>
    <lineage>
        <taxon>Bacteria</taxon>
        <taxon>Bacillati</taxon>
        <taxon>Bacillota</taxon>
        <taxon>Bacilli</taxon>
        <taxon>Lactobacillales</taxon>
        <taxon>Enterococcaceae</taxon>
        <taxon>Enterococcus</taxon>
    </lineage>
</organism>
<keyword evidence="3" id="KW-1185">Reference proteome</keyword>
<proteinExistence type="predicted"/>
<evidence type="ECO:0000313" key="3">
    <source>
        <dbReference type="Proteomes" id="UP001596026"/>
    </source>
</evidence>
<feature type="transmembrane region" description="Helical" evidence="1">
    <location>
        <begin position="127"/>
        <end position="150"/>
    </location>
</feature>
<comment type="caution">
    <text evidence="2">The sequence shown here is derived from an EMBL/GenBank/DDBJ whole genome shotgun (WGS) entry which is preliminary data.</text>
</comment>
<gene>
    <name evidence="2" type="ORF">ACFO3L_06965</name>
</gene>
<feature type="transmembrane region" description="Helical" evidence="1">
    <location>
        <begin position="39"/>
        <end position="57"/>
    </location>
</feature>
<evidence type="ECO:0008006" key="4">
    <source>
        <dbReference type="Google" id="ProtNLM"/>
    </source>
</evidence>
<dbReference type="Proteomes" id="UP001596026">
    <property type="component" value="Unassembled WGS sequence"/>
</dbReference>
<name>A0ABV9M6X7_9ENTE</name>
<keyword evidence="1" id="KW-0472">Membrane</keyword>
<sequence length="234" mass="27585">MSLFANYLMSLYKIGQFQFNQLNYSIADGYVNLFKANQMGIFIVLPFTIFFAIIIESDFQVNTLIRMENRKQLFVHQLIFGMLFSIILAVVVSVANYLTYVRYTSSIVNWQEKNSVFMAITGMAKEWNILTIQIIFILCFVNFLMINFTVLLFSRWIFHRSIYGIVIIIALIIWDLKQPPHVQFLYRVFGIDYSKFTVPYILFIQILLTIIFLSLSVLTIVRTDQIKRCDFYDL</sequence>
<feature type="transmembrane region" description="Helical" evidence="1">
    <location>
        <begin position="157"/>
        <end position="176"/>
    </location>
</feature>
<evidence type="ECO:0000256" key="1">
    <source>
        <dbReference type="SAM" id="Phobius"/>
    </source>
</evidence>
<keyword evidence="1" id="KW-1133">Transmembrane helix</keyword>
<protein>
    <recommendedName>
        <fullName evidence="4">ABC transporter permease</fullName>
    </recommendedName>
</protein>
<reference evidence="3" key="1">
    <citation type="journal article" date="2019" name="Int. J. Syst. Evol. Microbiol.">
        <title>The Global Catalogue of Microorganisms (GCM) 10K type strain sequencing project: providing services to taxonomists for standard genome sequencing and annotation.</title>
        <authorList>
            <consortium name="The Broad Institute Genomics Platform"/>
            <consortium name="The Broad Institute Genome Sequencing Center for Infectious Disease"/>
            <person name="Wu L."/>
            <person name="Ma J."/>
        </authorList>
    </citation>
    <scope>NUCLEOTIDE SEQUENCE [LARGE SCALE GENOMIC DNA]</scope>
    <source>
        <strain evidence="3">CGMCC 1.19061</strain>
    </source>
</reference>
<feature type="transmembrane region" description="Helical" evidence="1">
    <location>
        <begin position="78"/>
        <end position="100"/>
    </location>
</feature>
<accession>A0ABV9M6X7</accession>
<feature type="transmembrane region" description="Helical" evidence="1">
    <location>
        <begin position="196"/>
        <end position="221"/>
    </location>
</feature>
<dbReference type="EMBL" id="JBHSGT010000043">
    <property type="protein sequence ID" value="MFC4710358.1"/>
    <property type="molecule type" value="Genomic_DNA"/>
</dbReference>
<evidence type="ECO:0000313" key="2">
    <source>
        <dbReference type="EMBL" id="MFC4710358.1"/>
    </source>
</evidence>
<keyword evidence="1" id="KW-0812">Transmembrane</keyword>
<dbReference type="RefSeq" id="WP_379965190.1">
    <property type="nucleotide sequence ID" value="NZ_JBHSGT010000043.1"/>
</dbReference>